<comment type="caution">
    <text evidence="5">The sequence shown here is derived from an EMBL/GenBank/DDBJ whole genome shotgun (WGS) entry which is preliminary data.</text>
</comment>
<comment type="subcellular location">
    <subcellularLocation>
        <location evidence="4">Secreted</location>
        <location evidence="4">Extracellular space</location>
        <location evidence="4">Apoplast</location>
    </subcellularLocation>
</comment>
<feature type="chain" id="PRO_5036516910" description="Dirigent protein" evidence="4">
    <location>
        <begin position="26"/>
        <end position="197"/>
    </location>
</feature>
<comment type="function">
    <text evidence="4">Dirigent proteins impart stereoselectivity on the phenoxy radical-coupling reaction, yielding optically active lignans from two molecules of coniferyl alcohol in the biosynthesis of lignans, flavonolignans, and alkaloids and thus plays a central role in plant secondary metabolism.</text>
</comment>
<reference evidence="5" key="2">
    <citation type="submission" date="2020-08" db="EMBL/GenBank/DDBJ databases">
        <title>Plant Genome Project.</title>
        <authorList>
            <person name="Zhang R.-G."/>
        </authorList>
    </citation>
    <scope>NUCLEOTIDE SEQUENCE</scope>
    <source>
        <strain evidence="5">Huo1</strain>
        <tissue evidence="5">Leaf</tissue>
    </source>
</reference>
<dbReference type="InterPro" id="IPR044859">
    <property type="entry name" value="Allene_oxi_cyc_Dirigent"/>
</dbReference>
<comment type="subunit">
    <text evidence="2 4">Homodimer.</text>
</comment>
<dbReference type="AlphaFoldDB" id="A0A8X8XGU0"/>
<dbReference type="EMBL" id="PNBA02000009">
    <property type="protein sequence ID" value="KAG6413500.1"/>
    <property type="molecule type" value="Genomic_DNA"/>
</dbReference>
<protein>
    <recommendedName>
        <fullName evidence="4">Dirigent protein</fullName>
    </recommendedName>
</protein>
<proteinExistence type="inferred from homology"/>
<reference evidence="5" key="1">
    <citation type="submission" date="2018-01" db="EMBL/GenBank/DDBJ databases">
        <authorList>
            <person name="Mao J.F."/>
        </authorList>
    </citation>
    <scope>NUCLEOTIDE SEQUENCE</scope>
    <source>
        <strain evidence="5">Huo1</strain>
        <tissue evidence="5">Leaf</tissue>
    </source>
</reference>
<keyword evidence="3 4" id="KW-0964">Secreted</keyword>
<evidence type="ECO:0000256" key="3">
    <source>
        <dbReference type="ARBA" id="ARBA00022525"/>
    </source>
</evidence>
<keyword evidence="6" id="KW-1185">Reference proteome</keyword>
<evidence type="ECO:0000313" key="6">
    <source>
        <dbReference type="Proteomes" id="UP000298416"/>
    </source>
</evidence>
<gene>
    <name evidence="5" type="ORF">SASPL_126213</name>
</gene>
<dbReference type="Proteomes" id="UP000298416">
    <property type="component" value="Unassembled WGS sequence"/>
</dbReference>
<keyword evidence="4" id="KW-0732">Signal</keyword>
<dbReference type="OrthoDB" id="1864232at2759"/>
<dbReference type="GO" id="GO:0048046">
    <property type="term" value="C:apoplast"/>
    <property type="evidence" value="ECO:0007669"/>
    <property type="project" value="UniProtKB-SubCell"/>
</dbReference>
<sequence length="197" mass="21385">MNNLTLFSLLLTIATLLTATATAAAASDTPWFQTFCQGNKATTKLHFYVHDIRAGPNATLFNVANSSITNTSPTGFGRVNVFDDKVTVAPDLGSEEVARGQGTTTSMDLNVQAYSMNLNFFLTSGPYKGSTVTINGRNQFADATRELFVVGGAGAFRNARGYAITSSYSYEEVNNYSVLEYTVYVTTPRRCSYIDRA</sequence>
<keyword evidence="4" id="KW-0052">Apoplast</keyword>
<organism evidence="5">
    <name type="scientific">Salvia splendens</name>
    <name type="common">Scarlet sage</name>
    <dbReference type="NCBI Taxonomy" id="180675"/>
    <lineage>
        <taxon>Eukaryota</taxon>
        <taxon>Viridiplantae</taxon>
        <taxon>Streptophyta</taxon>
        <taxon>Embryophyta</taxon>
        <taxon>Tracheophyta</taxon>
        <taxon>Spermatophyta</taxon>
        <taxon>Magnoliopsida</taxon>
        <taxon>eudicotyledons</taxon>
        <taxon>Gunneridae</taxon>
        <taxon>Pentapetalae</taxon>
        <taxon>asterids</taxon>
        <taxon>lamiids</taxon>
        <taxon>Lamiales</taxon>
        <taxon>Lamiaceae</taxon>
        <taxon>Nepetoideae</taxon>
        <taxon>Mentheae</taxon>
        <taxon>Salviinae</taxon>
        <taxon>Salvia</taxon>
        <taxon>Salvia subgen. Calosphace</taxon>
        <taxon>core Calosphace</taxon>
    </lineage>
</organism>
<accession>A0A8X8XGU0</accession>
<evidence type="ECO:0000256" key="2">
    <source>
        <dbReference type="ARBA" id="ARBA00011738"/>
    </source>
</evidence>
<name>A0A8X8XGU0_SALSN</name>
<dbReference type="Pfam" id="PF03018">
    <property type="entry name" value="Dirigent"/>
    <property type="match status" value="1"/>
</dbReference>
<dbReference type="Gene3D" id="2.40.480.10">
    <property type="entry name" value="Allene oxide cyclase-like"/>
    <property type="match status" value="1"/>
</dbReference>
<dbReference type="PANTHER" id="PTHR21495">
    <property type="entry name" value="NUCLEOPORIN-RELATED"/>
    <property type="match status" value="1"/>
</dbReference>
<comment type="similarity">
    <text evidence="1 4">Belongs to the plant dirigent protein family.</text>
</comment>
<dbReference type="GO" id="GO:0009699">
    <property type="term" value="P:phenylpropanoid biosynthetic process"/>
    <property type="evidence" value="ECO:0007669"/>
    <property type="project" value="UniProtKB-ARBA"/>
</dbReference>
<dbReference type="InterPro" id="IPR004265">
    <property type="entry name" value="Dirigent"/>
</dbReference>
<evidence type="ECO:0000313" key="5">
    <source>
        <dbReference type="EMBL" id="KAG6413500.1"/>
    </source>
</evidence>
<evidence type="ECO:0000256" key="1">
    <source>
        <dbReference type="ARBA" id="ARBA00010746"/>
    </source>
</evidence>
<evidence type="ECO:0000256" key="4">
    <source>
        <dbReference type="RuleBase" id="RU363099"/>
    </source>
</evidence>
<feature type="signal peptide" evidence="4">
    <location>
        <begin position="1"/>
        <end position="25"/>
    </location>
</feature>